<reference evidence="2" key="2">
    <citation type="submission" date="2022-10" db="EMBL/GenBank/DDBJ databases">
        <authorList>
            <consortium name="ENA_rothamsted_submissions"/>
            <consortium name="culmorum"/>
            <person name="King R."/>
        </authorList>
    </citation>
    <scope>NUCLEOTIDE SEQUENCE</scope>
</reference>
<accession>A0A9N9WPJ9</accession>
<keyword evidence="1" id="KW-0175">Coiled coil</keyword>
<evidence type="ECO:0000313" key="3">
    <source>
        <dbReference type="Proteomes" id="UP001153620"/>
    </source>
</evidence>
<proteinExistence type="predicted"/>
<reference evidence="2" key="1">
    <citation type="submission" date="2022-01" db="EMBL/GenBank/DDBJ databases">
        <authorList>
            <person name="King R."/>
        </authorList>
    </citation>
    <scope>NUCLEOTIDE SEQUENCE</scope>
</reference>
<sequence length="193" mass="22792">MEGSSKDNNLQKEKEECEKAAQETFNRILAAYRQVIDGISDNCFDEVNNIVAKETKKKLDRAGSAFKEHLFGLIKEKFTKIWRDREMNLSVAMLEMAKRNFVVKEKWRPTDKTADEQLRPHLGIVLTKQRDMLMKQIEEQNEQIAKLIPCVEESRRRFRARMQKKTNLAIEIENDTKRMEESQKRVESMIEKL</sequence>
<protein>
    <submittedName>
        <fullName evidence="2">Uncharacterized protein</fullName>
    </submittedName>
</protein>
<gene>
    <name evidence="2" type="ORF">CHIRRI_LOCUS2978</name>
</gene>
<dbReference type="Proteomes" id="UP001153620">
    <property type="component" value="Chromosome 1"/>
</dbReference>
<keyword evidence="3" id="KW-1185">Reference proteome</keyword>
<dbReference type="EMBL" id="OU895877">
    <property type="protein sequence ID" value="CAG9800025.1"/>
    <property type="molecule type" value="Genomic_DNA"/>
</dbReference>
<dbReference type="AlphaFoldDB" id="A0A9N9WPJ9"/>
<dbReference type="OrthoDB" id="7925836at2759"/>
<organism evidence="2 3">
    <name type="scientific">Chironomus riparius</name>
    <dbReference type="NCBI Taxonomy" id="315576"/>
    <lineage>
        <taxon>Eukaryota</taxon>
        <taxon>Metazoa</taxon>
        <taxon>Ecdysozoa</taxon>
        <taxon>Arthropoda</taxon>
        <taxon>Hexapoda</taxon>
        <taxon>Insecta</taxon>
        <taxon>Pterygota</taxon>
        <taxon>Neoptera</taxon>
        <taxon>Endopterygota</taxon>
        <taxon>Diptera</taxon>
        <taxon>Nematocera</taxon>
        <taxon>Chironomoidea</taxon>
        <taxon>Chironomidae</taxon>
        <taxon>Chironominae</taxon>
        <taxon>Chironomus</taxon>
    </lineage>
</organism>
<evidence type="ECO:0000256" key="1">
    <source>
        <dbReference type="SAM" id="Coils"/>
    </source>
</evidence>
<name>A0A9N9WPJ9_9DIPT</name>
<evidence type="ECO:0000313" key="2">
    <source>
        <dbReference type="EMBL" id="CAG9800025.1"/>
    </source>
</evidence>
<feature type="coiled-coil region" evidence="1">
    <location>
        <begin position="165"/>
        <end position="192"/>
    </location>
</feature>